<dbReference type="Gene3D" id="1.20.272.40">
    <property type="match status" value="1"/>
</dbReference>
<evidence type="ECO:0000256" key="6">
    <source>
        <dbReference type="ARBA" id="ARBA00022840"/>
    </source>
</evidence>
<evidence type="ECO:0000313" key="12">
    <source>
        <dbReference type="EMBL" id="THH21460.1"/>
    </source>
</evidence>
<keyword evidence="3" id="KW-0547">Nucleotide-binding</keyword>
<reference evidence="12 13" key="1">
    <citation type="submission" date="2019-02" db="EMBL/GenBank/DDBJ databases">
        <title>Genome sequencing of the rare red list fungi Bondarzewia mesenterica.</title>
        <authorList>
            <person name="Buettner E."/>
            <person name="Kellner H."/>
        </authorList>
    </citation>
    <scope>NUCLEOTIDE SEQUENCE [LARGE SCALE GENOMIC DNA]</scope>
    <source>
        <strain evidence="12 13">DSM 108281</strain>
    </source>
</reference>
<evidence type="ECO:0000256" key="4">
    <source>
        <dbReference type="ARBA" id="ARBA00022801"/>
    </source>
</evidence>
<keyword evidence="8" id="KW-0496">Mitochondrion</keyword>
<dbReference type="PANTHER" id="PTHR12131">
    <property type="entry name" value="ATP-DEPENDENT RNA AND DNA HELICASE"/>
    <property type="match status" value="1"/>
</dbReference>
<dbReference type="InterPro" id="IPR022192">
    <property type="entry name" value="SUV3_C"/>
</dbReference>
<dbReference type="EC" id="3.6.4.13" evidence="2"/>
<evidence type="ECO:0000256" key="7">
    <source>
        <dbReference type="ARBA" id="ARBA00022946"/>
    </source>
</evidence>
<dbReference type="Gene3D" id="1.20.58.1080">
    <property type="match status" value="1"/>
</dbReference>
<dbReference type="AlphaFoldDB" id="A0A4S4MEC4"/>
<dbReference type="Pfam" id="PF12513">
    <property type="entry name" value="SUV3_C"/>
    <property type="match status" value="1"/>
</dbReference>
<dbReference type="GO" id="GO:0045025">
    <property type="term" value="C:mitochondrial degradosome"/>
    <property type="evidence" value="ECO:0007669"/>
    <property type="project" value="TreeGrafter"/>
</dbReference>
<dbReference type="PANTHER" id="PTHR12131:SF1">
    <property type="entry name" value="ATP-DEPENDENT RNA HELICASE SUPV3L1, MITOCHONDRIAL-RELATED"/>
    <property type="match status" value="1"/>
</dbReference>
<evidence type="ECO:0000256" key="5">
    <source>
        <dbReference type="ARBA" id="ARBA00022806"/>
    </source>
</evidence>
<evidence type="ECO:0000256" key="1">
    <source>
        <dbReference type="ARBA" id="ARBA00004173"/>
    </source>
</evidence>
<evidence type="ECO:0000256" key="2">
    <source>
        <dbReference type="ARBA" id="ARBA00012552"/>
    </source>
</evidence>
<comment type="catalytic activity">
    <reaction evidence="9">
        <text>ATP + H2O = ADP + phosphate + H(+)</text>
        <dbReference type="Rhea" id="RHEA:13065"/>
        <dbReference type="ChEBI" id="CHEBI:15377"/>
        <dbReference type="ChEBI" id="CHEBI:15378"/>
        <dbReference type="ChEBI" id="CHEBI:30616"/>
        <dbReference type="ChEBI" id="CHEBI:43474"/>
        <dbReference type="ChEBI" id="CHEBI:456216"/>
        <dbReference type="EC" id="3.6.4.13"/>
    </reaction>
</comment>
<feature type="domain" description="Helicase C-terminal" evidence="11">
    <location>
        <begin position="409"/>
        <end position="570"/>
    </location>
</feature>
<dbReference type="SMART" id="SM00490">
    <property type="entry name" value="HELICc"/>
    <property type="match status" value="1"/>
</dbReference>
<evidence type="ECO:0000256" key="9">
    <source>
        <dbReference type="ARBA" id="ARBA00047984"/>
    </source>
</evidence>
<dbReference type="FunFam" id="3.40.50.300:FF:000957">
    <property type="entry name" value="ATP-dependent RNA helicase SUV3L, mitochondrial"/>
    <property type="match status" value="1"/>
</dbReference>
<dbReference type="InterPro" id="IPR050699">
    <property type="entry name" value="RNA-DNA_Helicase"/>
</dbReference>
<evidence type="ECO:0000259" key="11">
    <source>
        <dbReference type="PROSITE" id="PS51194"/>
    </source>
</evidence>
<dbReference type="InterPro" id="IPR044774">
    <property type="entry name" value="Suv3_DEXQc"/>
</dbReference>
<dbReference type="Gene3D" id="3.40.50.300">
    <property type="entry name" value="P-loop containing nucleotide triphosphate hydrolases"/>
    <property type="match status" value="2"/>
</dbReference>
<keyword evidence="5" id="KW-0347">Helicase</keyword>
<keyword evidence="13" id="KW-1185">Reference proteome</keyword>
<dbReference type="InterPro" id="IPR027417">
    <property type="entry name" value="P-loop_NTPase"/>
</dbReference>
<evidence type="ECO:0000256" key="8">
    <source>
        <dbReference type="ARBA" id="ARBA00023128"/>
    </source>
</evidence>
<dbReference type="InterPro" id="IPR055206">
    <property type="entry name" value="DEXQc_SUV3"/>
</dbReference>
<evidence type="ECO:0000313" key="13">
    <source>
        <dbReference type="Proteomes" id="UP000310158"/>
    </source>
</evidence>
<proteinExistence type="predicted"/>
<keyword evidence="7" id="KW-0809">Transit peptide</keyword>
<dbReference type="Proteomes" id="UP000310158">
    <property type="component" value="Unassembled WGS sequence"/>
</dbReference>
<feature type="region of interest" description="Disordered" evidence="10">
    <location>
        <begin position="270"/>
        <end position="292"/>
    </location>
</feature>
<dbReference type="OrthoDB" id="6692397at2759"/>
<evidence type="ECO:0000256" key="3">
    <source>
        <dbReference type="ARBA" id="ARBA00022741"/>
    </source>
</evidence>
<keyword evidence="6" id="KW-0067">ATP-binding</keyword>
<dbReference type="Pfam" id="PF22527">
    <property type="entry name" value="DEXQc_Suv3"/>
    <property type="match status" value="2"/>
</dbReference>
<dbReference type="GO" id="GO:0000965">
    <property type="term" value="P:mitochondrial RNA 3'-end processing"/>
    <property type="evidence" value="ECO:0007669"/>
    <property type="project" value="TreeGrafter"/>
</dbReference>
<dbReference type="GO" id="GO:0005524">
    <property type="term" value="F:ATP binding"/>
    <property type="evidence" value="ECO:0007669"/>
    <property type="project" value="UniProtKB-KW"/>
</dbReference>
<dbReference type="Pfam" id="PF00271">
    <property type="entry name" value="Helicase_C"/>
    <property type="match status" value="1"/>
</dbReference>
<accession>A0A4S4MEC4</accession>
<dbReference type="EMBL" id="SGPL01000002">
    <property type="protein sequence ID" value="THH21460.1"/>
    <property type="molecule type" value="Genomic_DNA"/>
</dbReference>
<dbReference type="CDD" id="cd18805">
    <property type="entry name" value="SF2_C_suv3"/>
    <property type="match status" value="1"/>
</dbReference>
<evidence type="ECO:0000256" key="10">
    <source>
        <dbReference type="SAM" id="MobiDB-lite"/>
    </source>
</evidence>
<comment type="subcellular location">
    <subcellularLocation>
        <location evidence="1">Mitochondrion</location>
    </subcellularLocation>
</comment>
<organism evidence="12 13">
    <name type="scientific">Bondarzewia mesenterica</name>
    <dbReference type="NCBI Taxonomy" id="1095465"/>
    <lineage>
        <taxon>Eukaryota</taxon>
        <taxon>Fungi</taxon>
        <taxon>Dikarya</taxon>
        <taxon>Basidiomycota</taxon>
        <taxon>Agaricomycotina</taxon>
        <taxon>Agaricomycetes</taxon>
        <taxon>Russulales</taxon>
        <taxon>Bondarzewiaceae</taxon>
        <taxon>Bondarzewia</taxon>
    </lineage>
</organism>
<keyword evidence="4" id="KW-0378">Hydrolase</keyword>
<dbReference type="CDD" id="cd17913">
    <property type="entry name" value="DEXQc_Suv3"/>
    <property type="match status" value="1"/>
</dbReference>
<dbReference type="PROSITE" id="PS51194">
    <property type="entry name" value="HELICASE_CTER"/>
    <property type="match status" value="1"/>
</dbReference>
<name>A0A4S4MEC4_9AGAM</name>
<dbReference type="GO" id="GO:0016787">
    <property type="term" value="F:hydrolase activity"/>
    <property type="evidence" value="ECO:0007669"/>
    <property type="project" value="UniProtKB-KW"/>
</dbReference>
<sequence length="768" mass="86634">MHRIPSSLCSSCRARFGLTTRLESRIFSRNYAAPVTSWSPNKSQAHRPTAKDHSPPQYSSRPAPYRRHPTPRPTSSSTRDEREPHPSHNVIAFLKALINTWHSADHVTKRLTRFGIPKKDVQSLTGAFRNDVLNDLVFYPEKFSKEELANISMEMSTIDRANVGDKILTSAFYAWAFDPARKDIVRPATADQMQRLRESADFTRIADMFPAARTLRRKIIMHVGPTNSGKTHNALRALAASTSGAYAGPLRLLAHEIYERLNSGQIVPLGVEPDADAEPAEDSNFDTDTKQSKTIRKVGDKRYVRACSLLTGEEQKQDPDASVYSCTIEMFNYEKRYDVVVVDEIQMIGEFDRGYAWTAVVMGACATELHLCGEETAVPVIEAIVAMTGDELIVNRYQRLSPLKVADKSLEFDLSKIQKGDCIVAFSRSNIFTLKEKVEKVTGLRCAVAYGRLPPELRSEQATLFNDPDSGYDVMIGSDAIGMGLNLKIKRVVFVSLEKFNGREVHSLSNSQIKQIGGRAGRYGLSDEGGLVTTMDPRDMERLREAMDAPMRPLPCARVGWFPGQFERVIEVLPLNASTETAEDVMKYLATLPPPLGMMRSDTNRTRLIRFVDTHTSDLMVLDRAMFGHMPFPIQDAVCTEAAEQMILLYREQGRVDLRRVLERTNMLDILNDVLVAMESGSKTEMSTTALQALESLHKVLVAYSWLHYHRHVAFFALDQATVLRQKTERAMDYCLQSRAAKKQVMQRGGDNIWRPSYMRQPPPRRYR</sequence>
<feature type="compositionally biased region" description="Acidic residues" evidence="10">
    <location>
        <begin position="273"/>
        <end position="285"/>
    </location>
</feature>
<dbReference type="GO" id="GO:0003724">
    <property type="term" value="F:RNA helicase activity"/>
    <property type="evidence" value="ECO:0007669"/>
    <property type="project" value="UniProtKB-EC"/>
</dbReference>
<protein>
    <recommendedName>
        <fullName evidence="2">RNA helicase</fullName>
        <ecNumber evidence="2">3.6.4.13</ecNumber>
    </recommendedName>
</protein>
<gene>
    <name evidence="12" type="ORF">EW146_g103</name>
</gene>
<dbReference type="InterPro" id="IPR001650">
    <property type="entry name" value="Helicase_C-like"/>
</dbReference>
<dbReference type="SUPFAM" id="SSF52540">
    <property type="entry name" value="P-loop containing nucleoside triphosphate hydrolases"/>
    <property type="match status" value="1"/>
</dbReference>
<comment type="caution">
    <text evidence="12">The sequence shown here is derived from an EMBL/GenBank/DDBJ whole genome shotgun (WGS) entry which is preliminary data.</text>
</comment>
<feature type="region of interest" description="Disordered" evidence="10">
    <location>
        <begin position="36"/>
        <end position="86"/>
    </location>
</feature>